<feature type="transmembrane region" description="Helical" evidence="1">
    <location>
        <begin position="143"/>
        <end position="168"/>
    </location>
</feature>
<dbReference type="EMBL" id="JABWCS010000217">
    <property type="protein sequence ID" value="NUU62931.1"/>
    <property type="molecule type" value="Genomic_DNA"/>
</dbReference>
<feature type="transmembrane region" description="Helical" evidence="1">
    <location>
        <begin position="35"/>
        <end position="60"/>
    </location>
</feature>
<dbReference type="GO" id="GO:1902201">
    <property type="term" value="P:negative regulation of bacterial-type flagellum-dependent cell motility"/>
    <property type="evidence" value="ECO:0007669"/>
    <property type="project" value="TreeGrafter"/>
</dbReference>
<dbReference type="CDD" id="cd00130">
    <property type="entry name" value="PAS"/>
    <property type="match status" value="1"/>
</dbReference>
<dbReference type="SUPFAM" id="SSF55785">
    <property type="entry name" value="PYP-like sensor domain (PAS domain)"/>
    <property type="match status" value="1"/>
</dbReference>
<keyword evidence="1" id="KW-1133">Transmembrane helix</keyword>
<organism evidence="3 4">
    <name type="scientific">Paenibacillus agri</name>
    <dbReference type="NCBI Taxonomy" id="2744309"/>
    <lineage>
        <taxon>Bacteria</taxon>
        <taxon>Bacillati</taxon>
        <taxon>Bacillota</taxon>
        <taxon>Bacilli</taxon>
        <taxon>Bacillales</taxon>
        <taxon>Paenibacillaceae</taxon>
        <taxon>Paenibacillus</taxon>
    </lineage>
</organism>
<dbReference type="InterPro" id="IPR000160">
    <property type="entry name" value="GGDEF_dom"/>
</dbReference>
<reference evidence="3" key="1">
    <citation type="submission" date="2020-06" db="EMBL/GenBank/DDBJ databases">
        <title>Paenibacillus sp. nov., isolated from soil.</title>
        <authorList>
            <person name="Seo Y.L."/>
        </authorList>
    </citation>
    <scope>NUCLEOTIDE SEQUENCE [LARGE SCALE GENOMIC DNA]</scope>
    <source>
        <strain evidence="3">JW14</strain>
    </source>
</reference>
<feature type="transmembrane region" description="Helical" evidence="1">
    <location>
        <begin position="6"/>
        <end position="23"/>
    </location>
</feature>
<evidence type="ECO:0000313" key="3">
    <source>
        <dbReference type="EMBL" id="NUU62931.1"/>
    </source>
</evidence>
<name>A0A850EYM3_9BACL</name>
<dbReference type="InterPro" id="IPR043128">
    <property type="entry name" value="Rev_trsase/Diguanyl_cyclase"/>
</dbReference>
<dbReference type="NCBIfam" id="TIGR00254">
    <property type="entry name" value="GGDEF"/>
    <property type="match status" value="1"/>
</dbReference>
<keyword evidence="1" id="KW-0812">Transmembrane</keyword>
<dbReference type="Gene3D" id="3.30.70.270">
    <property type="match status" value="1"/>
</dbReference>
<dbReference type="InterPro" id="IPR035965">
    <property type="entry name" value="PAS-like_dom_sf"/>
</dbReference>
<keyword evidence="1" id="KW-0472">Membrane</keyword>
<dbReference type="InterPro" id="IPR050469">
    <property type="entry name" value="Diguanylate_Cyclase"/>
</dbReference>
<evidence type="ECO:0000259" key="2">
    <source>
        <dbReference type="PROSITE" id="PS50887"/>
    </source>
</evidence>
<dbReference type="InterPro" id="IPR000014">
    <property type="entry name" value="PAS"/>
</dbReference>
<dbReference type="Gene3D" id="3.30.450.20">
    <property type="entry name" value="PAS domain"/>
    <property type="match status" value="1"/>
</dbReference>
<dbReference type="Pfam" id="PF00990">
    <property type="entry name" value="GGDEF"/>
    <property type="match status" value="1"/>
</dbReference>
<comment type="caution">
    <text evidence="3">The sequence shown here is derived from an EMBL/GenBank/DDBJ whole genome shotgun (WGS) entry which is preliminary data.</text>
</comment>
<dbReference type="GO" id="GO:0043709">
    <property type="term" value="P:cell adhesion involved in single-species biofilm formation"/>
    <property type="evidence" value="ECO:0007669"/>
    <property type="project" value="TreeGrafter"/>
</dbReference>
<dbReference type="InterPro" id="IPR031621">
    <property type="entry name" value="HisKA_7TM"/>
</dbReference>
<accession>A0A850EYM3</accession>
<dbReference type="Pfam" id="PF16927">
    <property type="entry name" value="HisKA_7TM"/>
    <property type="match status" value="1"/>
</dbReference>
<dbReference type="Proteomes" id="UP000564806">
    <property type="component" value="Unassembled WGS sequence"/>
</dbReference>
<proteinExistence type="predicted"/>
<dbReference type="GO" id="GO:0052621">
    <property type="term" value="F:diguanylate cyclase activity"/>
    <property type="evidence" value="ECO:0007669"/>
    <property type="project" value="TreeGrafter"/>
</dbReference>
<evidence type="ECO:0000256" key="1">
    <source>
        <dbReference type="SAM" id="Phobius"/>
    </source>
</evidence>
<evidence type="ECO:0000313" key="4">
    <source>
        <dbReference type="Proteomes" id="UP000564806"/>
    </source>
</evidence>
<dbReference type="RefSeq" id="WP_175373379.1">
    <property type="nucleotide sequence ID" value="NZ_JABWCS010000217.1"/>
</dbReference>
<dbReference type="PANTHER" id="PTHR45138">
    <property type="entry name" value="REGULATORY COMPONENTS OF SENSORY TRANSDUCTION SYSTEM"/>
    <property type="match status" value="1"/>
</dbReference>
<dbReference type="InterPro" id="IPR029787">
    <property type="entry name" value="Nucleotide_cyclase"/>
</dbReference>
<feature type="transmembrane region" description="Helical" evidence="1">
    <location>
        <begin position="101"/>
        <end position="123"/>
    </location>
</feature>
<dbReference type="CDD" id="cd01949">
    <property type="entry name" value="GGDEF"/>
    <property type="match status" value="1"/>
</dbReference>
<feature type="domain" description="GGDEF" evidence="2">
    <location>
        <begin position="381"/>
        <end position="515"/>
    </location>
</feature>
<dbReference type="AlphaFoldDB" id="A0A850EYM3"/>
<dbReference type="PANTHER" id="PTHR45138:SF9">
    <property type="entry name" value="DIGUANYLATE CYCLASE DGCM-RELATED"/>
    <property type="match status" value="1"/>
</dbReference>
<sequence length="524" mass="58842">MPWIQGYPYYLIMGSILSLYMGVKAYQFRKTPGRRYLWILMLLVSWIFAATAGEIMAISFGAKLWWKNLQQPPLFMSTIFTYAVIKDYVSRSTAELPRRLFLYSIPVFAYVLLIFTDSYHHLMRSEVGVAIEAGISGVMVQPTLLSMCLIAYDQLFGVYALYLLTASMWGAPKYYLRRNLLLLGGLLVPVASIFLLPILKITVTGFTAFTYLPATIAAYFTVFRDPYLALYPLDKNKIFENMKDGIVVIDPHDIIMDINENGAMMLSDLSGEWPSTWLGKNITPLLVQHTELAQAYRQRRAGEYEIEVAGPGGSYYGVSLIVTEPNELETTGILLVFSDQSQKKRYERELLHQATVDDLTGLYNRRHFMGLVQKHGLREGKGTALLLFDIDDFKLINDTYGHLAGDQALVDLSSKILSVYKDIGISGRVGGEEFAVCFFASSEAAALEEAEFFRTMIREHVVNLDGRNTISLTVSIGIAFTQRGDVTFETLYREADEALYLSKTTGKDKVTLGGQPPVGEVLKS</sequence>
<feature type="transmembrane region" description="Helical" evidence="1">
    <location>
        <begin position="180"/>
        <end position="199"/>
    </location>
</feature>
<protein>
    <submittedName>
        <fullName evidence="3">Diguanylate cyclase</fullName>
    </submittedName>
</protein>
<dbReference type="GO" id="GO:0005886">
    <property type="term" value="C:plasma membrane"/>
    <property type="evidence" value="ECO:0007669"/>
    <property type="project" value="TreeGrafter"/>
</dbReference>
<dbReference type="SMART" id="SM00267">
    <property type="entry name" value="GGDEF"/>
    <property type="match status" value="1"/>
</dbReference>
<gene>
    <name evidence="3" type="ORF">HPT30_21515</name>
</gene>
<keyword evidence="4" id="KW-1185">Reference proteome</keyword>
<dbReference type="PROSITE" id="PS50887">
    <property type="entry name" value="GGDEF"/>
    <property type="match status" value="1"/>
</dbReference>
<dbReference type="SUPFAM" id="SSF55073">
    <property type="entry name" value="Nucleotide cyclase"/>
    <property type="match status" value="1"/>
</dbReference>
<feature type="transmembrane region" description="Helical" evidence="1">
    <location>
        <begin position="205"/>
        <end position="223"/>
    </location>
</feature>